<evidence type="ECO:0000313" key="1">
    <source>
        <dbReference type="EMBL" id="PBK93500.1"/>
    </source>
</evidence>
<name>A0A2H3DHA6_ARMGA</name>
<evidence type="ECO:0000313" key="2">
    <source>
        <dbReference type="Proteomes" id="UP000217790"/>
    </source>
</evidence>
<dbReference type="CDD" id="cd00303">
    <property type="entry name" value="retropepsin_like"/>
    <property type="match status" value="1"/>
</dbReference>
<organism evidence="1 2">
    <name type="scientific">Armillaria gallica</name>
    <name type="common">Bulbous honey fungus</name>
    <name type="synonym">Armillaria bulbosa</name>
    <dbReference type="NCBI Taxonomy" id="47427"/>
    <lineage>
        <taxon>Eukaryota</taxon>
        <taxon>Fungi</taxon>
        <taxon>Dikarya</taxon>
        <taxon>Basidiomycota</taxon>
        <taxon>Agaricomycotina</taxon>
        <taxon>Agaricomycetes</taxon>
        <taxon>Agaricomycetidae</taxon>
        <taxon>Agaricales</taxon>
        <taxon>Marasmiineae</taxon>
        <taxon>Physalacriaceae</taxon>
        <taxon>Armillaria</taxon>
    </lineage>
</organism>
<evidence type="ECO:0008006" key="3">
    <source>
        <dbReference type="Google" id="ProtNLM"/>
    </source>
</evidence>
<dbReference type="Proteomes" id="UP000217790">
    <property type="component" value="Unassembled WGS sequence"/>
</dbReference>
<dbReference type="InterPro" id="IPR021109">
    <property type="entry name" value="Peptidase_aspartic_dom_sf"/>
</dbReference>
<reference evidence="2" key="1">
    <citation type="journal article" date="2017" name="Nat. Ecol. Evol.">
        <title>Genome expansion and lineage-specific genetic innovations in the forest pathogenic fungi Armillaria.</title>
        <authorList>
            <person name="Sipos G."/>
            <person name="Prasanna A.N."/>
            <person name="Walter M.C."/>
            <person name="O'Connor E."/>
            <person name="Balint B."/>
            <person name="Krizsan K."/>
            <person name="Kiss B."/>
            <person name="Hess J."/>
            <person name="Varga T."/>
            <person name="Slot J."/>
            <person name="Riley R."/>
            <person name="Boka B."/>
            <person name="Rigling D."/>
            <person name="Barry K."/>
            <person name="Lee J."/>
            <person name="Mihaltcheva S."/>
            <person name="LaButti K."/>
            <person name="Lipzen A."/>
            <person name="Waldron R."/>
            <person name="Moloney N.M."/>
            <person name="Sperisen C."/>
            <person name="Kredics L."/>
            <person name="Vagvoelgyi C."/>
            <person name="Patrignani A."/>
            <person name="Fitzpatrick D."/>
            <person name="Nagy I."/>
            <person name="Doyle S."/>
            <person name="Anderson J.B."/>
            <person name="Grigoriev I.V."/>
            <person name="Gueldener U."/>
            <person name="Muensterkoetter M."/>
            <person name="Nagy L.G."/>
        </authorList>
    </citation>
    <scope>NUCLEOTIDE SEQUENCE [LARGE SCALE GENOMIC DNA]</scope>
    <source>
        <strain evidence="2">Ar21-2</strain>
    </source>
</reference>
<accession>A0A2H3DHA6</accession>
<dbReference type="EMBL" id="KZ293656">
    <property type="protein sequence ID" value="PBK93500.1"/>
    <property type="molecule type" value="Genomic_DNA"/>
</dbReference>
<dbReference type="SUPFAM" id="SSF50630">
    <property type="entry name" value="Acid proteases"/>
    <property type="match status" value="1"/>
</dbReference>
<proteinExistence type="predicted"/>
<protein>
    <recommendedName>
        <fullName evidence="3">Peptidase A2 domain-containing protein</fullName>
    </recommendedName>
</protein>
<dbReference type="OrthoDB" id="5535068at2759"/>
<dbReference type="InParanoid" id="A0A2H3DHA6"/>
<sequence>MRPESKKPDKRALLVMIKVNLGLGDWKLWVNAIVDSGSEVNIISRLVAKELNKDYPVMPLEEARCTDVNGNQGILTGKFSDVSLFQGSVVMNAALFVGSYKVNFQMLLGQPWIRGINAWISCKQSEGVEEGIFGIFSWDTQAKKLMEAQRSGGMYEVELEWAK</sequence>
<gene>
    <name evidence="1" type="ORF">ARMGADRAFT_1030123</name>
</gene>
<dbReference type="Gene3D" id="2.40.70.10">
    <property type="entry name" value="Acid Proteases"/>
    <property type="match status" value="1"/>
</dbReference>
<keyword evidence="2" id="KW-1185">Reference proteome</keyword>
<dbReference type="AlphaFoldDB" id="A0A2H3DHA6"/>